<keyword evidence="3" id="KW-1185">Reference proteome</keyword>
<dbReference type="OrthoDB" id="3497702at2759"/>
<protein>
    <submittedName>
        <fullName evidence="2">Uncharacterized protein</fullName>
    </submittedName>
</protein>
<dbReference type="EMBL" id="JAPEUV010000105">
    <property type="protein sequence ID" value="KAJ4332953.1"/>
    <property type="molecule type" value="Genomic_DNA"/>
</dbReference>
<name>A0A9W8WTU3_9PLEO</name>
<feature type="chain" id="PRO_5040858229" evidence="1">
    <location>
        <begin position="21"/>
        <end position="359"/>
    </location>
</feature>
<reference evidence="2" key="1">
    <citation type="submission" date="2022-10" db="EMBL/GenBank/DDBJ databases">
        <title>Tapping the CABI collections for fungal endophytes: first genome assemblies for Collariella, Neodidymelliopsis, Ascochyta clinopodiicola, Didymella pomorum, Didymosphaeria variabile, Neocosmospora piperis and Neocucurbitaria cava.</title>
        <authorList>
            <person name="Hill R."/>
        </authorList>
    </citation>
    <scope>NUCLEOTIDE SEQUENCE</scope>
    <source>
        <strain evidence="2">IMI 360193</strain>
    </source>
</reference>
<keyword evidence="1" id="KW-0732">Signal</keyword>
<proteinExistence type="predicted"/>
<feature type="signal peptide" evidence="1">
    <location>
        <begin position="1"/>
        <end position="20"/>
    </location>
</feature>
<organism evidence="2 3">
    <name type="scientific">Didymella glomerata</name>
    <dbReference type="NCBI Taxonomy" id="749621"/>
    <lineage>
        <taxon>Eukaryota</taxon>
        <taxon>Fungi</taxon>
        <taxon>Dikarya</taxon>
        <taxon>Ascomycota</taxon>
        <taxon>Pezizomycotina</taxon>
        <taxon>Dothideomycetes</taxon>
        <taxon>Pleosporomycetidae</taxon>
        <taxon>Pleosporales</taxon>
        <taxon>Pleosporineae</taxon>
        <taxon>Didymellaceae</taxon>
        <taxon>Didymella</taxon>
    </lineage>
</organism>
<dbReference type="AlphaFoldDB" id="A0A9W8WTU3"/>
<sequence length="359" mass="38120">MKTLTSLLLTASTLLATTIAAPSPSTTYTLKISAQGSKLDGIAVVVKDESSATTFPNPLGSFSTGNPRYPYNFTVATVSEKDNLYEIRSTVSQKHAILNGNPIAPQLFETPIGGDPAATPGKAITRTRFLILNDHGALYLKSAEDTKNADGEFDGAGSWRACNGSTVDYQLYWFNGLSNLTAILGSCEAVKLMLEEVRPSISSTVAPATTLITSGHLTGVPAPTTATKTLTCDVSAGTLKPTSILPFPSPTSSSLVTMRIFNDQTGANAEASIPADGIPHSVSDLFRGKAVDNKGNILGTSAQLVKFSDSTKCSLVNLNVRDWVFELDGRARNFVDLDEDTSKAIPVWLNGFTFQCRQA</sequence>
<accession>A0A9W8WTU3</accession>
<evidence type="ECO:0000256" key="1">
    <source>
        <dbReference type="SAM" id="SignalP"/>
    </source>
</evidence>
<evidence type="ECO:0000313" key="2">
    <source>
        <dbReference type="EMBL" id="KAJ4332953.1"/>
    </source>
</evidence>
<dbReference type="Proteomes" id="UP001140562">
    <property type="component" value="Unassembled WGS sequence"/>
</dbReference>
<evidence type="ECO:0000313" key="3">
    <source>
        <dbReference type="Proteomes" id="UP001140562"/>
    </source>
</evidence>
<gene>
    <name evidence="2" type="ORF">N0V87_008003</name>
</gene>
<comment type="caution">
    <text evidence="2">The sequence shown here is derived from an EMBL/GenBank/DDBJ whole genome shotgun (WGS) entry which is preliminary data.</text>
</comment>